<dbReference type="GO" id="GO:0032259">
    <property type="term" value="P:methylation"/>
    <property type="evidence" value="ECO:0007669"/>
    <property type="project" value="UniProtKB-KW"/>
</dbReference>
<dbReference type="InterPro" id="IPR029063">
    <property type="entry name" value="SAM-dependent_MTases_sf"/>
</dbReference>
<dbReference type="STRING" id="1305737.GCA_000526355_02608"/>
<dbReference type="GO" id="GO:0008168">
    <property type="term" value="F:methyltransferase activity"/>
    <property type="evidence" value="ECO:0007669"/>
    <property type="project" value="UniProtKB-KW"/>
</dbReference>
<evidence type="ECO:0000313" key="3">
    <source>
        <dbReference type="Proteomes" id="UP000050421"/>
    </source>
</evidence>
<accession>A0A0P7YK61</accession>
<reference evidence="2 3" key="1">
    <citation type="submission" date="2015-09" db="EMBL/GenBank/DDBJ databases">
        <title>Identification and resolution of microdiversity through metagenomic sequencing of parallel consortia.</title>
        <authorList>
            <person name="Nelson W.C."/>
            <person name="Romine M.F."/>
            <person name="Lindemann S.R."/>
        </authorList>
    </citation>
    <scope>NUCLEOTIDE SEQUENCE [LARGE SCALE GENOMIC DNA]</scope>
    <source>
        <strain evidence="2">HL-49</strain>
    </source>
</reference>
<dbReference type="InterPro" id="IPR041698">
    <property type="entry name" value="Methyltransf_25"/>
</dbReference>
<gene>
    <name evidence="2" type="ORF">HLUCCX10_03045</name>
</gene>
<comment type="caution">
    <text evidence="2">The sequence shown here is derived from an EMBL/GenBank/DDBJ whole genome shotgun (WGS) entry which is preliminary data.</text>
</comment>
<dbReference type="CDD" id="cd02440">
    <property type="entry name" value="AdoMet_MTases"/>
    <property type="match status" value="1"/>
</dbReference>
<dbReference type="SUPFAM" id="SSF53335">
    <property type="entry name" value="S-adenosyl-L-methionine-dependent methyltransferases"/>
    <property type="match status" value="1"/>
</dbReference>
<dbReference type="Proteomes" id="UP000050421">
    <property type="component" value="Unassembled WGS sequence"/>
</dbReference>
<keyword evidence="2" id="KW-0489">Methyltransferase</keyword>
<evidence type="ECO:0000259" key="1">
    <source>
        <dbReference type="Pfam" id="PF13649"/>
    </source>
</evidence>
<keyword evidence="2" id="KW-0830">Ubiquinone</keyword>
<dbReference type="eggNOG" id="COG2226">
    <property type="taxonomic scope" value="Bacteria"/>
</dbReference>
<dbReference type="Gene3D" id="3.40.50.150">
    <property type="entry name" value="Vaccinia Virus protein VP39"/>
    <property type="match status" value="1"/>
</dbReference>
<proteinExistence type="predicted"/>
<protein>
    <submittedName>
        <fullName evidence="2">Methylase involved in ubiquinone/menaquinone biosynthesis</fullName>
    </submittedName>
</protein>
<feature type="domain" description="Methyltransferase" evidence="1">
    <location>
        <begin position="63"/>
        <end position="154"/>
    </location>
</feature>
<dbReference type="AlphaFoldDB" id="A0A0P7YK61"/>
<dbReference type="Pfam" id="PF13649">
    <property type="entry name" value="Methyltransf_25"/>
    <property type="match status" value="1"/>
</dbReference>
<dbReference type="OrthoDB" id="9800454at2"/>
<name>A0A0P7YK61_9BACT</name>
<sequence>MIDFSQRSTQKEWMDDLDCEGEVLEQTLKELKTINRWLGGNHVTTDGIQKLINAAPPKGRWKVVDIGCGGGDMLRVMDDWAVKNSQNIHFEGVDANPNIIDLAKTRLSDKTSINLSVQNVFEEAFVEEKADIITCTLFTHHFTDSELVDLLSTLLQKANLGIVINDLHRHPLAYHSIRLLTKGFSKSPMVVNDAPLSVLRSFSRQDWNNILGQAGISDFSLRWFWAFRWQVVISV</sequence>
<evidence type="ECO:0000313" key="2">
    <source>
        <dbReference type="EMBL" id="KPQ19275.1"/>
    </source>
</evidence>
<dbReference type="EMBL" id="LJXT01000012">
    <property type="protein sequence ID" value="KPQ19275.1"/>
    <property type="molecule type" value="Genomic_DNA"/>
</dbReference>
<organism evidence="2 3">
    <name type="scientific">Algoriphagus marincola HL-49</name>
    <dbReference type="NCBI Taxonomy" id="1305737"/>
    <lineage>
        <taxon>Bacteria</taxon>
        <taxon>Pseudomonadati</taxon>
        <taxon>Bacteroidota</taxon>
        <taxon>Cytophagia</taxon>
        <taxon>Cytophagales</taxon>
        <taxon>Cyclobacteriaceae</taxon>
        <taxon>Algoriphagus</taxon>
    </lineage>
</organism>
<keyword evidence="2" id="KW-0808">Transferase</keyword>
<dbReference type="PATRIC" id="fig|1305737.6.peg.1282"/>